<dbReference type="InterPro" id="IPR051791">
    <property type="entry name" value="Pra-immunoreactive"/>
</dbReference>
<proteinExistence type="predicted"/>
<reference evidence="9" key="1">
    <citation type="journal article" date="2020" name="J. ISSAAS">
        <title>Lactobacilli and other gastrointestinal microbiota of Peromyscus leucopus, reservoir host for agents of Lyme disease and other zoonoses in North America.</title>
        <authorList>
            <person name="Milovic A."/>
            <person name="Bassam K."/>
            <person name="Shao H."/>
            <person name="Chatzistamou I."/>
            <person name="Tufts D.M."/>
            <person name="Diuk-Wasser M."/>
            <person name="Barbour A.G."/>
        </authorList>
    </citation>
    <scope>NUCLEOTIDE SEQUENCE</scope>
    <source>
        <strain evidence="9">LL4</strain>
    </source>
</reference>
<feature type="transmembrane region" description="Helical" evidence="7">
    <location>
        <begin position="120"/>
        <end position="146"/>
    </location>
</feature>
<name>A0A650EMJ3_9HELI</name>
<feature type="region of interest" description="Disordered" evidence="6">
    <location>
        <begin position="1"/>
        <end position="24"/>
    </location>
</feature>
<evidence type="ECO:0000256" key="4">
    <source>
        <dbReference type="ARBA" id="ARBA00022989"/>
    </source>
</evidence>
<dbReference type="PANTHER" id="PTHR36115">
    <property type="entry name" value="PROLINE-RICH ANTIGEN HOMOLOG-RELATED"/>
    <property type="match status" value="1"/>
</dbReference>
<dbReference type="InterPro" id="IPR010432">
    <property type="entry name" value="RDD"/>
</dbReference>
<dbReference type="AlphaFoldDB" id="A0A650EMJ3"/>
<organism evidence="9">
    <name type="scientific">uncultured Helicobacter sp</name>
    <dbReference type="NCBI Taxonomy" id="175537"/>
    <lineage>
        <taxon>Bacteria</taxon>
        <taxon>Pseudomonadati</taxon>
        <taxon>Campylobacterota</taxon>
        <taxon>Epsilonproteobacteria</taxon>
        <taxon>Campylobacterales</taxon>
        <taxon>Helicobacteraceae</taxon>
        <taxon>Helicobacter</taxon>
        <taxon>environmental samples</taxon>
    </lineage>
</organism>
<sequence>MAKTKRWREVKKSPSSKQPDLPKGIFGGMPLKAKLQSIYATERIKAFITDMFMINMPILYLTTYIFLDGKDAFTQNQSAILACGLCYGIIIALFLAFSAQTPGYRYMRIKLLKDDEQKVGFIRAFVRYLLWIVGTTFLFGLVMGILRRDGKCFHDWLCGTQIFPVLESDKSSKS</sequence>
<feature type="transmembrane region" description="Helical" evidence="7">
    <location>
        <begin position="79"/>
        <end position="99"/>
    </location>
</feature>
<protein>
    <submittedName>
        <fullName evidence="9">RDD family protein</fullName>
    </submittedName>
</protein>
<accession>A0A650EMJ3</accession>
<evidence type="ECO:0000256" key="1">
    <source>
        <dbReference type="ARBA" id="ARBA00004651"/>
    </source>
</evidence>
<keyword evidence="4 7" id="KW-1133">Transmembrane helix</keyword>
<evidence type="ECO:0000256" key="6">
    <source>
        <dbReference type="SAM" id="MobiDB-lite"/>
    </source>
</evidence>
<evidence type="ECO:0000256" key="7">
    <source>
        <dbReference type="SAM" id="Phobius"/>
    </source>
</evidence>
<evidence type="ECO:0000256" key="3">
    <source>
        <dbReference type="ARBA" id="ARBA00022692"/>
    </source>
</evidence>
<evidence type="ECO:0000313" key="9">
    <source>
        <dbReference type="EMBL" id="QGT50521.1"/>
    </source>
</evidence>
<feature type="domain" description="RDD" evidence="8">
    <location>
        <begin position="41"/>
        <end position="159"/>
    </location>
</feature>
<evidence type="ECO:0000259" key="8">
    <source>
        <dbReference type="Pfam" id="PF06271"/>
    </source>
</evidence>
<feature type="transmembrane region" description="Helical" evidence="7">
    <location>
        <begin position="47"/>
        <end position="67"/>
    </location>
</feature>
<keyword evidence="5 7" id="KW-0472">Membrane</keyword>
<dbReference type="EMBL" id="MN577569">
    <property type="protein sequence ID" value="QGT50521.1"/>
    <property type="molecule type" value="Genomic_DNA"/>
</dbReference>
<gene>
    <name evidence="9" type="ORF">Helico5904_1930</name>
</gene>
<evidence type="ECO:0000256" key="5">
    <source>
        <dbReference type="ARBA" id="ARBA00023136"/>
    </source>
</evidence>
<keyword evidence="2" id="KW-1003">Cell membrane</keyword>
<dbReference type="Pfam" id="PF06271">
    <property type="entry name" value="RDD"/>
    <property type="match status" value="1"/>
</dbReference>
<comment type="subcellular location">
    <subcellularLocation>
        <location evidence="1">Cell membrane</location>
        <topology evidence="1">Multi-pass membrane protein</topology>
    </subcellularLocation>
</comment>
<dbReference type="GO" id="GO:0005886">
    <property type="term" value="C:plasma membrane"/>
    <property type="evidence" value="ECO:0007669"/>
    <property type="project" value="UniProtKB-SubCell"/>
</dbReference>
<evidence type="ECO:0000256" key="2">
    <source>
        <dbReference type="ARBA" id="ARBA00022475"/>
    </source>
</evidence>
<keyword evidence="3 7" id="KW-0812">Transmembrane</keyword>